<accession>A0A484F5A2</accession>
<evidence type="ECO:0000256" key="8">
    <source>
        <dbReference type="ARBA" id="ARBA00050038"/>
    </source>
</evidence>
<dbReference type="PANTHER" id="PTHR12649:SF11">
    <property type="entry name" value="PEPTIDYL-TRNA HYDROLASE 2, MITOCHONDRIAL"/>
    <property type="match status" value="1"/>
</dbReference>
<dbReference type="GO" id="GO:0004045">
    <property type="term" value="F:peptidyl-tRNA hydrolase activity"/>
    <property type="evidence" value="ECO:0007669"/>
    <property type="project" value="UniProtKB-UniRule"/>
</dbReference>
<dbReference type="FunFam" id="3.40.1490.10:FF:000001">
    <property type="entry name" value="Peptidyl-tRNA hydrolase 2"/>
    <property type="match status" value="1"/>
</dbReference>
<dbReference type="PANTHER" id="PTHR12649">
    <property type="entry name" value="PEPTIDYL-TRNA HYDROLASE 2"/>
    <property type="match status" value="1"/>
</dbReference>
<organism evidence="10 11">
    <name type="scientific">Methanimicrococcus blatticola</name>
    <dbReference type="NCBI Taxonomy" id="91560"/>
    <lineage>
        <taxon>Archaea</taxon>
        <taxon>Methanobacteriati</taxon>
        <taxon>Methanobacteriota</taxon>
        <taxon>Stenosarchaea group</taxon>
        <taxon>Methanomicrobia</taxon>
        <taxon>Methanosarcinales</taxon>
        <taxon>Methanosarcinaceae</taxon>
        <taxon>Methanimicrococcus</taxon>
    </lineage>
</organism>
<keyword evidence="5 9" id="KW-0378">Hydrolase</keyword>
<dbReference type="Pfam" id="PF01981">
    <property type="entry name" value="PTH2"/>
    <property type="match status" value="1"/>
</dbReference>
<comment type="subcellular location">
    <subcellularLocation>
        <location evidence="2 9">Cytoplasm</location>
    </subcellularLocation>
</comment>
<dbReference type="InterPro" id="IPR034759">
    <property type="entry name" value="Pept_tRNA_hydro_arch"/>
</dbReference>
<dbReference type="InterPro" id="IPR002833">
    <property type="entry name" value="PTH2"/>
</dbReference>
<dbReference type="RefSeq" id="WP_133517682.1">
    <property type="nucleotide sequence ID" value="NZ_JAHDUW010000004.1"/>
</dbReference>
<comment type="caution">
    <text evidence="10">The sequence shown here is derived from an EMBL/GenBank/DDBJ whole genome shotgun (WGS) entry which is preliminary data.</text>
</comment>
<evidence type="ECO:0000256" key="6">
    <source>
        <dbReference type="ARBA" id="ARBA00038050"/>
    </source>
</evidence>
<keyword evidence="11" id="KW-1185">Reference proteome</keyword>
<dbReference type="GO" id="GO:0005829">
    <property type="term" value="C:cytosol"/>
    <property type="evidence" value="ECO:0007669"/>
    <property type="project" value="TreeGrafter"/>
</dbReference>
<evidence type="ECO:0000313" key="10">
    <source>
        <dbReference type="EMBL" id="TDQ68301.1"/>
    </source>
</evidence>
<evidence type="ECO:0000313" key="11">
    <source>
        <dbReference type="Proteomes" id="UP000294855"/>
    </source>
</evidence>
<evidence type="ECO:0000256" key="4">
    <source>
        <dbReference type="ARBA" id="ARBA00022490"/>
    </source>
</evidence>
<dbReference type="HAMAP" id="MF_00628">
    <property type="entry name" value="Pept_tRNA_hydro_arch"/>
    <property type="match status" value="1"/>
</dbReference>
<gene>
    <name evidence="9" type="primary">pth</name>
    <name evidence="10" type="ORF">C7391_1242</name>
</gene>
<evidence type="ECO:0000256" key="2">
    <source>
        <dbReference type="ARBA" id="ARBA00004496"/>
    </source>
</evidence>
<dbReference type="InterPro" id="IPR023476">
    <property type="entry name" value="Pep_tRNA_hydro_II_dom_sf"/>
</dbReference>
<dbReference type="Proteomes" id="UP000294855">
    <property type="component" value="Unassembled WGS sequence"/>
</dbReference>
<sequence length="115" mass="12488">MGEYKQVIVMRTDLKLSPGKLAVQVAHGAVSAADWTDKRDLDAWKAGGQKKVVLKAANLQELFELKEKARREGLPTALITDAGRTEIAPGTITVLGIGPAQEEKIDRITGHLKML</sequence>
<proteinExistence type="inferred from homology"/>
<protein>
    <recommendedName>
        <fullName evidence="8 9">Peptidyl-tRNA hydrolase</fullName>
        <shortName evidence="9">PTH</shortName>
        <ecNumber evidence="3 9">3.1.1.29</ecNumber>
    </recommendedName>
</protein>
<evidence type="ECO:0000256" key="5">
    <source>
        <dbReference type="ARBA" id="ARBA00022801"/>
    </source>
</evidence>
<comment type="catalytic activity">
    <reaction evidence="7 9">
        <text>an N-acyl-L-alpha-aminoacyl-tRNA + H2O = an N-acyl-L-amino acid + a tRNA + H(+)</text>
        <dbReference type="Rhea" id="RHEA:54448"/>
        <dbReference type="Rhea" id="RHEA-COMP:10123"/>
        <dbReference type="Rhea" id="RHEA-COMP:13883"/>
        <dbReference type="ChEBI" id="CHEBI:15377"/>
        <dbReference type="ChEBI" id="CHEBI:15378"/>
        <dbReference type="ChEBI" id="CHEBI:59874"/>
        <dbReference type="ChEBI" id="CHEBI:78442"/>
        <dbReference type="ChEBI" id="CHEBI:138191"/>
        <dbReference type="EC" id="3.1.1.29"/>
    </reaction>
</comment>
<name>A0A484F5A2_9EURY</name>
<dbReference type="EMBL" id="SNYS01000009">
    <property type="protein sequence ID" value="TDQ68301.1"/>
    <property type="molecule type" value="Genomic_DNA"/>
</dbReference>
<dbReference type="Gene3D" id="3.40.1490.10">
    <property type="entry name" value="Bit1"/>
    <property type="match status" value="1"/>
</dbReference>
<dbReference type="NCBIfam" id="NF003314">
    <property type="entry name" value="PRK04322.1"/>
    <property type="match status" value="1"/>
</dbReference>
<dbReference type="SUPFAM" id="SSF102462">
    <property type="entry name" value="Peptidyl-tRNA hydrolase II"/>
    <property type="match status" value="1"/>
</dbReference>
<dbReference type="EC" id="3.1.1.29" evidence="3 9"/>
<keyword evidence="4 9" id="KW-0963">Cytoplasm</keyword>
<comment type="function">
    <text evidence="1 9">The natural substrate for this enzyme may be peptidyl-tRNAs which drop off the ribosome during protein synthesis.</text>
</comment>
<evidence type="ECO:0000256" key="3">
    <source>
        <dbReference type="ARBA" id="ARBA00013260"/>
    </source>
</evidence>
<evidence type="ECO:0000256" key="1">
    <source>
        <dbReference type="ARBA" id="ARBA00003043"/>
    </source>
</evidence>
<dbReference type="NCBIfam" id="TIGR00283">
    <property type="entry name" value="arch_pth2"/>
    <property type="match status" value="1"/>
</dbReference>
<evidence type="ECO:0000256" key="7">
    <source>
        <dbReference type="ARBA" id="ARBA00048707"/>
    </source>
</evidence>
<dbReference type="AlphaFoldDB" id="A0A484F5A2"/>
<dbReference type="OrthoDB" id="6075at2157"/>
<dbReference type="GO" id="GO:0006412">
    <property type="term" value="P:translation"/>
    <property type="evidence" value="ECO:0007669"/>
    <property type="project" value="UniProtKB-UniRule"/>
</dbReference>
<comment type="similarity">
    <text evidence="6 9">Belongs to the PTH2 family.</text>
</comment>
<dbReference type="CDD" id="cd02430">
    <property type="entry name" value="PTH2"/>
    <property type="match status" value="1"/>
</dbReference>
<reference evidence="10 11" key="1">
    <citation type="submission" date="2019-03" db="EMBL/GenBank/DDBJ databases">
        <title>Genomic Encyclopedia of Type Strains, Phase IV (KMG-IV): sequencing the most valuable type-strain genomes for metagenomic binning, comparative biology and taxonomic classification.</title>
        <authorList>
            <person name="Goeker M."/>
        </authorList>
    </citation>
    <scope>NUCLEOTIDE SEQUENCE [LARGE SCALE GENOMIC DNA]</scope>
    <source>
        <strain evidence="10 11">DSM 13328</strain>
    </source>
</reference>
<evidence type="ECO:0000256" key="9">
    <source>
        <dbReference type="HAMAP-Rule" id="MF_00628"/>
    </source>
</evidence>